<dbReference type="InterPro" id="IPR047137">
    <property type="entry name" value="ORF3"/>
</dbReference>
<evidence type="ECO:0000313" key="3">
    <source>
        <dbReference type="Proteomes" id="UP000054558"/>
    </source>
</evidence>
<sequence>MRVEGNEGRVMAQWLENNAEVRADVPLEECWEHWIDREKIPQWMPWISSVKVLEDTPDLSRWTLKYNAFDQDFTFSWVARNMQPLHHQKIHWRAVDGLANRGAVRFYKNRDGSCQIKMTISYEVPGVLAPLAQGLTPIVEGIIQKDLERFVEYARTHRLKVPATK</sequence>
<keyword evidence="3" id="KW-1185">Reference proteome</keyword>
<gene>
    <name evidence="2" type="ORF">KFL_003010040</name>
</gene>
<dbReference type="OMA" id="RESIPCW"/>
<dbReference type="PANTHER" id="PTHR33824:SF7">
    <property type="entry name" value="POLYKETIDE CYCLASE_DEHYDRASE AND LIPID TRANSPORT SUPERFAMILY PROTEIN"/>
    <property type="match status" value="1"/>
</dbReference>
<dbReference type="AlphaFoldDB" id="A0A1Y1IEU3"/>
<reference evidence="2 3" key="1">
    <citation type="journal article" date="2014" name="Nat. Commun.">
        <title>Klebsormidium flaccidum genome reveals primary factors for plant terrestrial adaptation.</title>
        <authorList>
            <person name="Hori K."/>
            <person name="Maruyama F."/>
            <person name="Fujisawa T."/>
            <person name="Togashi T."/>
            <person name="Yamamoto N."/>
            <person name="Seo M."/>
            <person name="Sato S."/>
            <person name="Yamada T."/>
            <person name="Mori H."/>
            <person name="Tajima N."/>
            <person name="Moriyama T."/>
            <person name="Ikeuchi M."/>
            <person name="Watanabe M."/>
            <person name="Wada H."/>
            <person name="Kobayashi K."/>
            <person name="Saito M."/>
            <person name="Masuda T."/>
            <person name="Sasaki-Sekimoto Y."/>
            <person name="Mashiguchi K."/>
            <person name="Awai K."/>
            <person name="Shimojima M."/>
            <person name="Masuda S."/>
            <person name="Iwai M."/>
            <person name="Nobusawa T."/>
            <person name="Narise T."/>
            <person name="Kondo S."/>
            <person name="Saito H."/>
            <person name="Sato R."/>
            <person name="Murakawa M."/>
            <person name="Ihara Y."/>
            <person name="Oshima-Yamada Y."/>
            <person name="Ohtaka K."/>
            <person name="Satoh M."/>
            <person name="Sonobe K."/>
            <person name="Ishii M."/>
            <person name="Ohtani R."/>
            <person name="Kanamori-Sato M."/>
            <person name="Honoki R."/>
            <person name="Miyazaki D."/>
            <person name="Mochizuki H."/>
            <person name="Umetsu J."/>
            <person name="Higashi K."/>
            <person name="Shibata D."/>
            <person name="Kamiya Y."/>
            <person name="Sato N."/>
            <person name="Nakamura Y."/>
            <person name="Tabata S."/>
            <person name="Ida S."/>
            <person name="Kurokawa K."/>
            <person name="Ohta H."/>
        </authorList>
    </citation>
    <scope>NUCLEOTIDE SEQUENCE [LARGE SCALE GENOMIC DNA]</scope>
    <source>
        <strain evidence="2 3">NIES-2285</strain>
    </source>
</reference>
<feature type="domain" description="Coenzyme Q-binding protein COQ10 START" evidence="1">
    <location>
        <begin position="24"/>
        <end position="150"/>
    </location>
</feature>
<dbReference type="SUPFAM" id="SSF55961">
    <property type="entry name" value="Bet v1-like"/>
    <property type="match status" value="1"/>
</dbReference>
<protein>
    <recommendedName>
        <fullName evidence="1">Coenzyme Q-binding protein COQ10 START domain-containing protein</fullName>
    </recommendedName>
</protein>
<organism evidence="2 3">
    <name type="scientific">Klebsormidium nitens</name>
    <name type="common">Green alga</name>
    <name type="synonym">Ulothrix nitens</name>
    <dbReference type="NCBI Taxonomy" id="105231"/>
    <lineage>
        <taxon>Eukaryota</taxon>
        <taxon>Viridiplantae</taxon>
        <taxon>Streptophyta</taxon>
        <taxon>Klebsormidiophyceae</taxon>
        <taxon>Klebsormidiales</taxon>
        <taxon>Klebsormidiaceae</taxon>
        <taxon>Klebsormidium</taxon>
    </lineage>
</organism>
<accession>A0A1Y1IEU3</accession>
<dbReference type="PANTHER" id="PTHR33824">
    <property type="entry name" value="POLYKETIDE CYCLASE/DEHYDRASE AND LIPID TRANSPORT SUPERFAMILY PROTEIN"/>
    <property type="match status" value="1"/>
</dbReference>
<dbReference type="InterPro" id="IPR023393">
    <property type="entry name" value="START-like_dom_sf"/>
</dbReference>
<dbReference type="Proteomes" id="UP000054558">
    <property type="component" value="Unassembled WGS sequence"/>
</dbReference>
<dbReference type="Pfam" id="PF03364">
    <property type="entry name" value="Polyketide_cyc"/>
    <property type="match status" value="1"/>
</dbReference>
<name>A0A1Y1IEU3_KLENI</name>
<proteinExistence type="predicted"/>
<dbReference type="CDD" id="cd07817">
    <property type="entry name" value="SRPBCC_8"/>
    <property type="match status" value="1"/>
</dbReference>
<evidence type="ECO:0000313" key="2">
    <source>
        <dbReference type="EMBL" id="GAQ86628.1"/>
    </source>
</evidence>
<dbReference type="STRING" id="105231.A0A1Y1IEU3"/>
<dbReference type="InterPro" id="IPR005031">
    <property type="entry name" value="COQ10_START"/>
</dbReference>
<dbReference type="Gene3D" id="3.30.530.20">
    <property type="match status" value="1"/>
</dbReference>
<dbReference type="OrthoDB" id="47798at2759"/>
<dbReference type="EMBL" id="DF237250">
    <property type="protein sequence ID" value="GAQ86628.1"/>
    <property type="molecule type" value="Genomic_DNA"/>
</dbReference>
<evidence type="ECO:0000259" key="1">
    <source>
        <dbReference type="Pfam" id="PF03364"/>
    </source>
</evidence>